<dbReference type="GO" id="GO:0006581">
    <property type="term" value="P:acetylcholine catabolic process"/>
    <property type="evidence" value="ECO:0007669"/>
    <property type="project" value="TreeGrafter"/>
</dbReference>
<feature type="domain" description="Carboxylesterase type B" evidence="4">
    <location>
        <begin position="217"/>
        <end position="336"/>
    </location>
</feature>
<evidence type="ECO:0000313" key="6">
    <source>
        <dbReference type="Proteomes" id="UP000184546"/>
    </source>
</evidence>
<accession>A0A1L9WND7</accession>
<dbReference type="STRING" id="690307.A0A1L9WND7"/>
<organism evidence="5 6">
    <name type="scientific">Aspergillus aculeatus (strain ATCC 16872 / CBS 172.66 / WB 5094)</name>
    <dbReference type="NCBI Taxonomy" id="690307"/>
    <lineage>
        <taxon>Eukaryota</taxon>
        <taxon>Fungi</taxon>
        <taxon>Dikarya</taxon>
        <taxon>Ascomycota</taxon>
        <taxon>Pezizomycotina</taxon>
        <taxon>Eurotiomycetes</taxon>
        <taxon>Eurotiomycetidae</taxon>
        <taxon>Eurotiales</taxon>
        <taxon>Aspergillaceae</taxon>
        <taxon>Aspergillus</taxon>
        <taxon>Aspergillus subgen. Circumdati</taxon>
    </lineage>
</organism>
<protein>
    <recommendedName>
        <fullName evidence="4">Carboxylesterase type B domain-containing protein</fullName>
    </recommendedName>
</protein>
<dbReference type="VEuPathDB" id="FungiDB:ASPACDRAFT_45769"/>
<keyword evidence="6" id="KW-1185">Reference proteome</keyword>
<dbReference type="SUPFAM" id="SSF53474">
    <property type="entry name" value="alpha/beta-Hydrolases"/>
    <property type="match status" value="1"/>
</dbReference>
<dbReference type="Gene3D" id="3.40.50.1820">
    <property type="entry name" value="alpha/beta hydrolase"/>
    <property type="match status" value="2"/>
</dbReference>
<dbReference type="GO" id="GO:0019695">
    <property type="term" value="P:choline metabolic process"/>
    <property type="evidence" value="ECO:0007669"/>
    <property type="project" value="TreeGrafter"/>
</dbReference>
<dbReference type="InterPro" id="IPR029058">
    <property type="entry name" value="AB_hydrolase_fold"/>
</dbReference>
<dbReference type="InterPro" id="IPR002018">
    <property type="entry name" value="CarbesteraseB"/>
</dbReference>
<keyword evidence="2" id="KW-0378">Hydrolase</keyword>
<evidence type="ECO:0000256" key="2">
    <source>
        <dbReference type="ARBA" id="ARBA00022801"/>
    </source>
</evidence>
<reference evidence="6" key="1">
    <citation type="journal article" date="2017" name="Genome Biol.">
        <title>Comparative genomics reveals high biological diversity and specific adaptations in the industrially and medically important fungal genus Aspergillus.</title>
        <authorList>
            <person name="de Vries R.P."/>
            <person name="Riley R."/>
            <person name="Wiebenga A."/>
            <person name="Aguilar-Osorio G."/>
            <person name="Amillis S."/>
            <person name="Uchima C.A."/>
            <person name="Anderluh G."/>
            <person name="Asadollahi M."/>
            <person name="Askin M."/>
            <person name="Barry K."/>
            <person name="Battaglia E."/>
            <person name="Bayram O."/>
            <person name="Benocci T."/>
            <person name="Braus-Stromeyer S.A."/>
            <person name="Caldana C."/>
            <person name="Canovas D."/>
            <person name="Cerqueira G.C."/>
            <person name="Chen F."/>
            <person name="Chen W."/>
            <person name="Choi C."/>
            <person name="Clum A."/>
            <person name="Dos Santos R.A."/>
            <person name="Damasio A.R."/>
            <person name="Diallinas G."/>
            <person name="Emri T."/>
            <person name="Fekete E."/>
            <person name="Flipphi M."/>
            <person name="Freyberg S."/>
            <person name="Gallo A."/>
            <person name="Gournas C."/>
            <person name="Habgood R."/>
            <person name="Hainaut M."/>
            <person name="Harispe M.L."/>
            <person name="Henrissat B."/>
            <person name="Hilden K.S."/>
            <person name="Hope R."/>
            <person name="Hossain A."/>
            <person name="Karabika E."/>
            <person name="Karaffa L."/>
            <person name="Karanyi Z."/>
            <person name="Krasevec N."/>
            <person name="Kuo A."/>
            <person name="Kusch H."/>
            <person name="LaButti K."/>
            <person name="Lagendijk E.L."/>
            <person name="Lapidus A."/>
            <person name="Levasseur A."/>
            <person name="Lindquist E."/>
            <person name="Lipzen A."/>
            <person name="Logrieco A.F."/>
            <person name="MacCabe A."/>
            <person name="Maekelae M.R."/>
            <person name="Malavazi I."/>
            <person name="Melin P."/>
            <person name="Meyer V."/>
            <person name="Mielnichuk N."/>
            <person name="Miskei M."/>
            <person name="Molnar A.P."/>
            <person name="Mule G."/>
            <person name="Ngan C.Y."/>
            <person name="Orejas M."/>
            <person name="Orosz E."/>
            <person name="Ouedraogo J.P."/>
            <person name="Overkamp K.M."/>
            <person name="Park H.-S."/>
            <person name="Perrone G."/>
            <person name="Piumi F."/>
            <person name="Punt P.J."/>
            <person name="Ram A.F."/>
            <person name="Ramon A."/>
            <person name="Rauscher S."/>
            <person name="Record E."/>
            <person name="Riano-Pachon D.M."/>
            <person name="Robert V."/>
            <person name="Roehrig J."/>
            <person name="Ruller R."/>
            <person name="Salamov A."/>
            <person name="Salih N.S."/>
            <person name="Samson R.A."/>
            <person name="Sandor E."/>
            <person name="Sanguinetti M."/>
            <person name="Schuetze T."/>
            <person name="Sepcic K."/>
            <person name="Shelest E."/>
            <person name="Sherlock G."/>
            <person name="Sophianopoulou V."/>
            <person name="Squina F.M."/>
            <person name="Sun H."/>
            <person name="Susca A."/>
            <person name="Todd R.B."/>
            <person name="Tsang A."/>
            <person name="Unkles S.E."/>
            <person name="van de Wiele N."/>
            <person name="van Rossen-Uffink D."/>
            <person name="Oliveira J.V."/>
            <person name="Vesth T.C."/>
            <person name="Visser J."/>
            <person name="Yu J.-H."/>
            <person name="Zhou M."/>
            <person name="Andersen M.R."/>
            <person name="Archer D.B."/>
            <person name="Baker S.E."/>
            <person name="Benoit I."/>
            <person name="Brakhage A.A."/>
            <person name="Braus G.H."/>
            <person name="Fischer R."/>
            <person name="Frisvad J.C."/>
            <person name="Goldman G.H."/>
            <person name="Houbraken J."/>
            <person name="Oakley B."/>
            <person name="Pocsi I."/>
            <person name="Scazzocchio C."/>
            <person name="Seiboth B."/>
            <person name="vanKuyk P.A."/>
            <person name="Wortman J."/>
            <person name="Dyer P.S."/>
            <person name="Grigoriev I.V."/>
        </authorList>
    </citation>
    <scope>NUCLEOTIDE SEQUENCE [LARGE SCALE GENOMIC DNA]</scope>
    <source>
        <strain evidence="6">ATCC 16872 / CBS 172.66 / WB 5094</strain>
    </source>
</reference>
<dbReference type="AlphaFoldDB" id="A0A1L9WND7"/>
<dbReference type="GO" id="GO:0003990">
    <property type="term" value="F:acetylcholinesterase activity"/>
    <property type="evidence" value="ECO:0007669"/>
    <property type="project" value="TreeGrafter"/>
</dbReference>
<dbReference type="PANTHER" id="PTHR43918:SF4">
    <property type="entry name" value="CARBOXYLIC ESTER HYDROLASE"/>
    <property type="match status" value="1"/>
</dbReference>
<feature type="region of interest" description="Disordered" evidence="3">
    <location>
        <begin position="72"/>
        <end position="101"/>
    </location>
</feature>
<dbReference type="InterPro" id="IPR050654">
    <property type="entry name" value="AChE-related_enzymes"/>
</dbReference>
<dbReference type="Proteomes" id="UP000184546">
    <property type="component" value="Unassembled WGS sequence"/>
</dbReference>
<evidence type="ECO:0000259" key="4">
    <source>
        <dbReference type="Pfam" id="PF00135"/>
    </source>
</evidence>
<comment type="similarity">
    <text evidence="1">Belongs to the type-B carboxylesterase/lipase family.</text>
</comment>
<evidence type="ECO:0000256" key="3">
    <source>
        <dbReference type="SAM" id="MobiDB-lite"/>
    </source>
</evidence>
<dbReference type="GeneID" id="30975485"/>
<dbReference type="PANTHER" id="PTHR43918">
    <property type="entry name" value="ACETYLCHOLINESTERASE"/>
    <property type="match status" value="1"/>
</dbReference>
<evidence type="ECO:0000313" key="5">
    <source>
        <dbReference type="EMBL" id="OJJ97673.1"/>
    </source>
</evidence>
<dbReference type="EMBL" id="KV878982">
    <property type="protein sequence ID" value="OJJ97673.1"/>
    <property type="molecule type" value="Genomic_DNA"/>
</dbReference>
<gene>
    <name evidence="5" type="ORF">ASPACDRAFT_45769</name>
</gene>
<dbReference type="OrthoDB" id="408631at2759"/>
<evidence type="ECO:0000256" key="1">
    <source>
        <dbReference type="ARBA" id="ARBA00005964"/>
    </source>
</evidence>
<dbReference type="RefSeq" id="XP_020054013.1">
    <property type="nucleotide sequence ID" value="XM_020201671.1"/>
</dbReference>
<dbReference type="OMA" id="IDDHGPH"/>
<sequence length="370" mass="39556">MVWIYGGGGSFGQIYDSANDPTGLVTGADQKGFPIIYVAMNYRVVIFGFAASPALAASDSLNLGLLSRHTAVGERKHPSNPPSWNRGSPMGDPGTAGNKSSVHTAQLTKLVNCTGTASIAECNDYARCPCSNSTQRPSRTRRPSAVTRAWMSFISNSPSSFIPDRPCQHLATGQFSRNIDTLGGWNENDGSFSTLPTLASDTQVALFLNILAQYFRASRMKRDTEFSCPALYTAQMTARYATVPTATNCLFAFNQTLFRSWYAATSSSDLGVSHFSDIPYVFNQAQSSPRYAPYATLADGLLSSEMSGSWAAFAAFGSPSHGNGTIAGWTGLTNEQFPVQIIGGPDSGVRESGQNVIRGGYEGLAARCAF</sequence>
<dbReference type="GO" id="GO:0005886">
    <property type="term" value="C:plasma membrane"/>
    <property type="evidence" value="ECO:0007669"/>
    <property type="project" value="TreeGrafter"/>
</dbReference>
<dbReference type="Pfam" id="PF00135">
    <property type="entry name" value="COesterase"/>
    <property type="match status" value="1"/>
</dbReference>
<name>A0A1L9WND7_ASPA1</name>
<proteinExistence type="inferred from homology"/>